<dbReference type="InterPro" id="IPR029058">
    <property type="entry name" value="AB_hydrolase_fold"/>
</dbReference>
<dbReference type="Gene3D" id="3.40.50.1820">
    <property type="entry name" value="alpha/beta hydrolase"/>
    <property type="match status" value="1"/>
</dbReference>
<dbReference type="Proteomes" id="UP001206312">
    <property type="component" value="Unassembled WGS sequence"/>
</dbReference>
<accession>A0ABT1AZD0</accession>
<dbReference type="RefSeq" id="WP_252741661.1">
    <property type="nucleotide sequence ID" value="NZ_JAMXIB010000007.1"/>
</dbReference>
<protein>
    <submittedName>
        <fullName evidence="2">Alpha/beta hydrolase</fullName>
    </submittedName>
</protein>
<comment type="caution">
    <text evidence="2">The sequence shown here is derived from an EMBL/GenBank/DDBJ whole genome shotgun (WGS) entry which is preliminary data.</text>
</comment>
<organism evidence="2 3">
    <name type="scientific">Robiginitalea marina</name>
    <dbReference type="NCBI Taxonomy" id="2954105"/>
    <lineage>
        <taxon>Bacteria</taxon>
        <taxon>Pseudomonadati</taxon>
        <taxon>Bacteroidota</taxon>
        <taxon>Flavobacteriia</taxon>
        <taxon>Flavobacteriales</taxon>
        <taxon>Flavobacteriaceae</taxon>
        <taxon>Robiginitalea</taxon>
    </lineage>
</organism>
<keyword evidence="3" id="KW-1185">Reference proteome</keyword>
<dbReference type="Pfam" id="PF00561">
    <property type="entry name" value="Abhydrolase_1"/>
    <property type="match status" value="1"/>
</dbReference>
<dbReference type="PANTHER" id="PTHR43689:SF8">
    <property type="entry name" value="ALPHA_BETA-HYDROLASES SUPERFAMILY PROTEIN"/>
    <property type="match status" value="1"/>
</dbReference>
<dbReference type="InterPro" id="IPR000073">
    <property type="entry name" value="AB_hydrolase_1"/>
</dbReference>
<keyword evidence="2" id="KW-0378">Hydrolase</keyword>
<name>A0ABT1AZD0_9FLAO</name>
<dbReference type="PANTHER" id="PTHR43689">
    <property type="entry name" value="HYDROLASE"/>
    <property type="match status" value="1"/>
</dbReference>
<dbReference type="EMBL" id="JAMXIB010000007">
    <property type="protein sequence ID" value="MCO5725289.1"/>
    <property type="molecule type" value="Genomic_DNA"/>
</dbReference>
<evidence type="ECO:0000313" key="3">
    <source>
        <dbReference type="Proteomes" id="UP001206312"/>
    </source>
</evidence>
<evidence type="ECO:0000313" key="2">
    <source>
        <dbReference type="EMBL" id="MCO5725289.1"/>
    </source>
</evidence>
<feature type="domain" description="AB hydrolase-1" evidence="1">
    <location>
        <begin position="80"/>
        <end position="183"/>
    </location>
</feature>
<dbReference type="SUPFAM" id="SSF53474">
    <property type="entry name" value="alpha/beta-Hydrolases"/>
    <property type="match status" value="1"/>
</dbReference>
<proteinExistence type="predicted"/>
<gene>
    <name evidence="2" type="ORF">NG653_10510</name>
</gene>
<sequence length="282" mass="32151">MNEFRAFLKTLFAKAYGTYFNLVALLSPDRAAALAFQTFAKVRKGRVQPMQKDFLEGAKHSLEAVSGHQIQTYQWTGPGPRVLLIHGWESNTFRWRNLIGILREAGFHIIAFDAPAHGYSTGKILHVPLYAECVQHMVETFEPRYIIGHSVGGMTALYHAHRHPENSVEKIVTIGSPAEFEEIVLSYQKMLGFNNRVLRAFDALIHKEFGFHMHEFATPRFVEGNTRKGLLLHDKLDRIAPFHASRKVHQAWKDSLLVPTEGLGHSMHQEEVNRKIVDFLKS</sequence>
<reference evidence="2 3" key="1">
    <citation type="submission" date="2022-06" db="EMBL/GenBank/DDBJ databases">
        <authorList>
            <person name="Xuan X."/>
        </authorList>
    </citation>
    <scope>NUCLEOTIDE SEQUENCE [LARGE SCALE GENOMIC DNA]</scope>
    <source>
        <strain evidence="2 3">2V75</strain>
    </source>
</reference>
<dbReference type="GO" id="GO:0016787">
    <property type="term" value="F:hydrolase activity"/>
    <property type="evidence" value="ECO:0007669"/>
    <property type="project" value="UniProtKB-KW"/>
</dbReference>
<evidence type="ECO:0000259" key="1">
    <source>
        <dbReference type="Pfam" id="PF00561"/>
    </source>
</evidence>